<dbReference type="SFLD" id="SFLDS00003">
    <property type="entry name" value="Haloacid_Dehalogenase"/>
    <property type="match status" value="1"/>
</dbReference>
<name>A0A261FVE8_9BIFI</name>
<dbReference type="RefSeq" id="WP_083570155.1">
    <property type="nucleotide sequence ID" value="NZ_BDIS01000011.1"/>
</dbReference>
<dbReference type="EMBL" id="MWWX01000002">
    <property type="protein sequence ID" value="OZG63154.1"/>
    <property type="molecule type" value="Genomic_DNA"/>
</dbReference>
<organism evidence="1 2">
    <name type="scientific">Bifidobacterium lemurum</name>
    <dbReference type="NCBI Taxonomy" id="1603886"/>
    <lineage>
        <taxon>Bacteria</taxon>
        <taxon>Bacillati</taxon>
        <taxon>Actinomycetota</taxon>
        <taxon>Actinomycetes</taxon>
        <taxon>Bifidobacteriales</taxon>
        <taxon>Bifidobacteriaceae</taxon>
        <taxon>Bifidobacterium</taxon>
    </lineage>
</organism>
<reference evidence="1 2" key="1">
    <citation type="journal article" date="2017" name="BMC Genomics">
        <title>Comparative genomic and phylogenomic analyses of the Bifidobacteriaceae family.</title>
        <authorList>
            <person name="Lugli G.A."/>
            <person name="Milani C."/>
            <person name="Turroni F."/>
            <person name="Duranti S."/>
            <person name="Mancabelli L."/>
            <person name="Mangifesta M."/>
            <person name="Ferrario C."/>
            <person name="Modesto M."/>
            <person name="Mattarelli P."/>
            <person name="Jiri K."/>
            <person name="van Sinderen D."/>
            <person name="Ventura M."/>
        </authorList>
    </citation>
    <scope>NUCLEOTIDE SEQUENCE [LARGE SCALE GENOMIC DNA]</scope>
    <source>
        <strain evidence="1 2">DSM 28807</strain>
    </source>
</reference>
<dbReference type="OrthoDB" id="9797415at2"/>
<dbReference type="SUPFAM" id="SSF56784">
    <property type="entry name" value="HAD-like"/>
    <property type="match status" value="1"/>
</dbReference>
<proteinExistence type="predicted"/>
<dbReference type="SFLD" id="SFLDG01129">
    <property type="entry name" value="C1.5:_HAD__Beta-PGM__Phosphata"/>
    <property type="match status" value="1"/>
</dbReference>
<dbReference type="GO" id="GO:0016787">
    <property type="term" value="F:hydrolase activity"/>
    <property type="evidence" value="ECO:0007669"/>
    <property type="project" value="UniProtKB-KW"/>
</dbReference>
<dbReference type="InterPro" id="IPR023214">
    <property type="entry name" value="HAD_sf"/>
</dbReference>
<dbReference type="STRING" id="1603886.GCA_001895165_00932"/>
<dbReference type="InterPro" id="IPR036412">
    <property type="entry name" value="HAD-like_sf"/>
</dbReference>
<dbReference type="PANTHER" id="PTHR43611:SF3">
    <property type="entry name" value="FLAVIN MONONUCLEOTIDE HYDROLASE 1, CHLOROPLATIC"/>
    <property type="match status" value="1"/>
</dbReference>
<dbReference type="Gene3D" id="3.40.50.1000">
    <property type="entry name" value="HAD superfamily/HAD-like"/>
    <property type="match status" value="1"/>
</dbReference>
<dbReference type="PANTHER" id="PTHR43611">
    <property type="entry name" value="ALPHA-D-GLUCOSE 1-PHOSPHATE PHOSPHATASE"/>
    <property type="match status" value="1"/>
</dbReference>
<dbReference type="PRINTS" id="PR00413">
    <property type="entry name" value="HADHALOGNASE"/>
</dbReference>
<gene>
    <name evidence="1" type="ORF">BLEM_0419</name>
</gene>
<evidence type="ECO:0000313" key="1">
    <source>
        <dbReference type="EMBL" id="OZG63154.1"/>
    </source>
</evidence>
<keyword evidence="1" id="KW-0378">Hydrolase</keyword>
<dbReference type="CDD" id="cd02603">
    <property type="entry name" value="HAD_sEH-N_like"/>
    <property type="match status" value="1"/>
</dbReference>
<accession>A0A261FVE8</accession>
<dbReference type="Pfam" id="PF00702">
    <property type="entry name" value="Hydrolase"/>
    <property type="match status" value="1"/>
</dbReference>
<sequence>MGRSVITDVIFDFGGVLVDFQPRLALEGQYPPGVVDMFFDPADRFGYRYYERKANLGWSEERVLADYEAQHGPAVAWVFRVLLERQGMALAGMMPGMGELLRDLDASGIRMWGLTNFTTGYVEAARERFPELRLLTDVVVSSEEGMIKPDPRIFRRAVARFGVDPARTAFVDDKRRNADVATSEGLRGVLFADADQLRRDFLQQKEH</sequence>
<dbReference type="InterPro" id="IPR006439">
    <property type="entry name" value="HAD-SF_hydro_IA"/>
</dbReference>
<protein>
    <submittedName>
        <fullName evidence="1">Hydrolase</fullName>
    </submittedName>
</protein>
<evidence type="ECO:0000313" key="2">
    <source>
        <dbReference type="Proteomes" id="UP000216352"/>
    </source>
</evidence>
<keyword evidence="2" id="KW-1185">Reference proteome</keyword>
<comment type="caution">
    <text evidence="1">The sequence shown here is derived from an EMBL/GenBank/DDBJ whole genome shotgun (WGS) entry which is preliminary data.</text>
</comment>
<dbReference type="AlphaFoldDB" id="A0A261FVE8"/>
<dbReference type="Proteomes" id="UP000216352">
    <property type="component" value="Unassembled WGS sequence"/>
</dbReference>
<dbReference type="NCBIfam" id="TIGR01509">
    <property type="entry name" value="HAD-SF-IA-v3"/>
    <property type="match status" value="1"/>
</dbReference>